<organism evidence="7 8">
    <name type="scientific">Furfurilactobacillus siliginis</name>
    <dbReference type="NCBI Taxonomy" id="348151"/>
    <lineage>
        <taxon>Bacteria</taxon>
        <taxon>Bacillati</taxon>
        <taxon>Bacillota</taxon>
        <taxon>Bacilli</taxon>
        <taxon>Lactobacillales</taxon>
        <taxon>Lactobacillaceae</taxon>
        <taxon>Furfurilactobacillus</taxon>
    </lineage>
</organism>
<evidence type="ECO:0000313" key="7">
    <source>
        <dbReference type="EMBL" id="KRN96219.1"/>
    </source>
</evidence>
<dbReference type="InterPro" id="IPR044872">
    <property type="entry name" value="CcmK/CsoS1_BMC"/>
</dbReference>
<dbReference type="Proteomes" id="UP000321429">
    <property type="component" value="Unassembled WGS sequence"/>
</dbReference>
<feature type="domain" description="BMC" evidence="5">
    <location>
        <begin position="4"/>
        <end position="89"/>
    </location>
</feature>
<reference evidence="7 8" key="1">
    <citation type="journal article" date="2015" name="Genome Announc.">
        <title>Expanding the biotechnology potential of lactobacilli through comparative genomics of 213 strains and associated genera.</title>
        <authorList>
            <person name="Sun Z."/>
            <person name="Harris H.M."/>
            <person name="McCann A."/>
            <person name="Guo C."/>
            <person name="Argimon S."/>
            <person name="Zhang W."/>
            <person name="Yang X."/>
            <person name="Jeffery I.B."/>
            <person name="Cooney J.C."/>
            <person name="Kagawa T.F."/>
            <person name="Liu W."/>
            <person name="Song Y."/>
            <person name="Salvetti E."/>
            <person name="Wrobel A."/>
            <person name="Rasinkangas P."/>
            <person name="Parkhill J."/>
            <person name="Rea M.C."/>
            <person name="O'Sullivan O."/>
            <person name="Ritari J."/>
            <person name="Douillard F.P."/>
            <person name="Paul Ross R."/>
            <person name="Yang R."/>
            <person name="Briner A.E."/>
            <person name="Felis G.E."/>
            <person name="de Vos W.M."/>
            <person name="Barrangou R."/>
            <person name="Klaenhammer T.R."/>
            <person name="Caufield P.W."/>
            <person name="Cui Y."/>
            <person name="Zhang H."/>
            <person name="O'Toole P.W."/>
        </authorList>
    </citation>
    <scope>NUCLEOTIDE SEQUENCE [LARGE SCALE GENOMIC DNA]</scope>
    <source>
        <strain evidence="7 8">DSM 22696</strain>
    </source>
</reference>
<dbReference type="PROSITE" id="PS51930">
    <property type="entry name" value="BMC_2"/>
    <property type="match status" value="1"/>
</dbReference>
<dbReference type="STRING" id="348151.IV55_GL001605"/>
<dbReference type="OrthoDB" id="9812608at2"/>
<name>A0A0R2L3E8_9LACO</name>
<dbReference type="PANTHER" id="PTHR33941">
    <property type="entry name" value="PROPANEDIOL UTILIZATION PROTEIN PDUA"/>
    <property type="match status" value="1"/>
</dbReference>
<evidence type="ECO:0000256" key="1">
    <source>
        <dbReference type="ARBA" id="ARBA00024322"/>
    </source>
</evidence>
<dbReference type="PANTHER" id="PTHR33941:SF11">
    <property type="entry name" value="BACTERIAL MICROCOMPARTMENT SHELL PROTEIN PDUJ"/>
    <property type="match status" value="1"/>
</dbReference>
<dbReference type="AlphaFoldDB" id="A0A0R2L3E8"/>
<dbReference type="SUPFAM" id="SSF143414">
    <property type="entry name" value="CcmK-like"/>
    <property type="match status" value="1"/>
</dbReference>
<dbReference type="InterPro" id="IPR000249">
    <property type="entry name" value="BMC_dom"/>
</dbReference>
<evidence type="ECO:0000313" key="9">
    <source>
        <dbReference type="Proteomes" id="UP000321429"/>
    </source>
</evidence>
<proteinExistence type="inferred from homology"/>
<evidence type="ECO:0000256" key="4">
    <source>
        <dbReference type="SAM" id="MobiDB-lite"/>
    </source>
</evidence>
<dbReference type="Pfam" id="PF00936">
    <property type="entry name" value="BMC"/>
    <property type="match status" value="1"/>
</dbReference>
<keyword evidence="2" id="KW-1283">Bacterial microcompartment</keyword>
<feature type="region of interest" description="Disordered" evidence="4">
    <location>
        <begin position="97"/>
        <end position="158"/>
    </location>
</feature>
<evidence type="ECO:0000259" key="5">
    <source>
        <dbReference type="PROSITE" id="PS51930"/>
    </source>
</evidence>
<feature type="compositionally biased region" description="Basic residues" evidence="4">
    <location>
        <begin position="143"/>
        <end position="158"/>
    </location>
</feature>
<protein>
    <recommendedName>
        <fullName evidence="5">BMC domain-containing protein</fullName>
    </recommendedName>
</protein>
<dbReference type="Proteomes" id="UP000051139">
    <property type="component" value="Unassembled WGS sequence"/>
</dbReference>
<dbReference type="RefSeq" id="WP_057810051.1">
    <property type="nucleotide sequence ID" value="NZ_BJUD01000002.1"/>
</dbReference>
<comment type="caution">
    <text evidence="7">The sequence shown here is derived from an EMBL/GenBank/DDBJ whole genome shotgun (WGS) entry which is preliminary data.</text>
</comment>
<evidence type="ECO:0000313" key="8">
    <source>
        <dbReference type="Proteomes" id="UP000051139"/>
    </source>
</evidence>
<comment type="subcellular location">
    <subcellularLocation>
        <location evidence="1">Bacterial microcompartment</location>
    </subcellularLocation>
</comment>
<sequence length="158" mass="16544">MSEALGMVEVGGFSTVVKVADVMVKTANVHIEKIERARGAGQMTVFVSGDVGAVNAAVAAGANIAADVDKFVAKQIIPRPAAGIDSLVKAAKNFPTAVSETVDSTKEVDTPVVEKPESVKEQATPASQAAKPESKPATTKRTTTSRRRTNNKNTRPKQ</sequence>
<gene>
    <name evidence="7" type="ORF">IV55_GL001605</name>
    <name evidence="6" type="ORF">LSI01_01670</name>
</gene>
<dbReference type="InterPro" id="IPR050575">
    <property type="entry name" value="BMC_shell"/>
</dbReference>
<comment type="similarity">
    <text evidence="3">Belongs to the bacterial microcompartments protein family.</text>
</comment>
<dbReference type="EMBL" id="JQCB01000005">
    <property type="protein sequence ID" value="KRN96219.1"/>
    <property type="molecule type" value="Genomic_DNA"/>
</dbReference>
<keyword evidence="8" id="KW-1185">Reference proteome</keyword>
<dbReference type="InterPro" id="IPR037233">
    <property type="entry name" value="CcmK-like_sf"/>
</dbReference>
<feature type="compositionally biased region" description="Basic and acidic residues" evidence="4">
    <location>
        <begin position="103"/>
        <end position="120"/>
    </location>
</feature>
<dbReference type="GO" id="GO:0031469">
    <property type="term" value="C:bacterial microcompartment"/>
    <property type="evidence" value="ECO:0007669"/>
    <property type="project" value="UniProtKB-SubCell"/>
</dbReference>
<evidence type="ECO:0000256" key="3">
    <source>
        <dbReference type="PROSITE-ProRule" id="PRU01278"/>
    </source>
</evidence>
<reference evidence="6 9" key="2">
    <citation type="submission" date="2019-07" db="EMBL/GenBank/DDBJ databases">
        <title>Whole genome shotgun sequence of Lactobacillus siliginis NBRC 101315.</title>
        <authorList>
            <person name="Hosoyama A."/>
            <person name="Uohara A."/>
            <person name="Ohji S."/>
            <person name="Ichikawa N."/>
        </authorList>
    </citation>
    <scope>NUCLEOTIDE SEQUENCE [LARGE SCALE GENOMIC DNA]</scope>
    <source>
        <strain evidence="6 9">NBRC 101315</strain>
    </source>
</reference>
<evidence type="ECO:0000256" key="2">
    <source>
        <dbReference type="ARBA" id="ARBA00024446"/>
    </source>
</evidence>
<dbReference type="PATRIC" id="fig|348151.3.peg.1652"/>
<accession>A0A0R2L3E8</accession>
<evidence type="ECO:0000313" key="6">
    <source>
        <dbReference type="EMBL" id="GEK27856.1"/>
    </source>
</evidence>
<dbReference type="SMART" id="SM00877">
    <property type="entry name" value="BMC"/>
    <property type="match status" value="1"/>
</dbReference>
<dbReference type="Gene3D" id="3.30.70.1710">
    <property type="match status" value="1"/>
</dbReference>
<dbReference type="EMBL" id="BJUD01000002">
    <property type="protein sequence ID" value="GEK27856.1"/>
    <property type="molecule type" value="Genomic_DNA"/>
</dbReference>